<name>A0A381W781_9ZZZZ</name>
<evidence type="ECO:0000313" key="1">
    <source>
        <dbReference type="EMBL" id="SVA47848.1"/>
    </source>
</evidence>
<gene>
    <name evidence="1" type="ORF">METZ01_LOCUS100702</name>
</gene>
<dbReference type="AlphaFoldDB" id="A0A381W781"/>
<proteinExistence type="predicted"/>
<reference evidence="1" key="1">
    <citation type="submission" date="2018-05" db="EMBL/GenBank/DDBJ databases">
        <authorList>
            <person name="Lanie J.A."/>
            <person name="Ng W.-L."/>
            <person name="Kazmierczak K.M."/>
            <person name="Andrzejewski T.M."/>
            <person name="Davidsen T.M."/>
            <person name="Wayne K.J."/>
            <person name="Tettelin H."/>
            <person name="Glass J.I."/>
            <person name="Rusch D."/>
            <person name="Podicherti R."/>
            <person name="Tsui H.-C.T."/>
            <person name="Winkler M.E."/>
        </authorList>
    </citation>
    <scope>NUCLEOTIDE SEQUENCE</scope>
</reference>
<organism evidence="1">
    <name type="scientific">marine metagenome</name>
    <dbReference type="NCBI Taxonomy" id="408172"/>
    <lineage>
        <taxon>unclassified sequences</taxon>
        <taxon>metagenomes</taxon>
        <taxon>ecological metagenomes</taxon>
    </lineage>
</organism>
<sequence length="362" mass="39948">MSQPQPFEYEVSVELASLIPEEVRDDPERLKEWLDRALLIGLKAMIEGSGSVDLSFVSKAFEGWKDDVSDKLIGPKSDFEEGLKNWFDDGNGSFQKAFDLDDSDSPLSKFMAAQKTDRTTHETAMKTLVEEIKTRLDRQSGQQIAIVQGTNFEEDINTHLNNTKGKLMDNIERVGSSNIKGTASRKTGDVLIDIVDPSASNLKICTEAKSGADYTLRGKKTLWDEMSESMSLRGAQAVIGVVDLNNKSSNHPNWFPNGDDRIIVAVDWEKMDFTLLDVAYQVLRHRVIGNASGSKKGAKTKSIDTVKCDKLLKGILEKMEVIGSMRTKLTGIDTGVEGVRSDLNKLEKGVGADVGELRSLLT</sequence>
<protein>
    <submittedName>
        <fullName evidence="1">Uncharacterized protein</fullName>
    </submittedName>
</protein>
<dbReference type="EMBL" id="UINC01010784">
    <property type="protein sequence ID" value="SVA47848.1"/>
    <property type="molecule type" value="Genomic_DNA"/>
</dbReference>
<accession>A0A381W781</accession>